<keyword evidence="2" id="KW-1185">Reference proteome</keyword>
<reference evidence="1" key="1">
    <citation type="journal article" date="2022" name="Plant J.">
        <title>Strategies of tolerance reflected in two North American maple genomes.</title>
        <authorList>
            <person name="McEvoy S.L."/>
            <person name="Sezen U.U."/>
            <person name="Trouern-Trend A."/>
            <person name="McMahon S.M."/>
            <person name="Schaberg P.G."/>
            <person name="Yang J."/>
            <person name="Wegrzyn J.L."/>
            <person name="Swenson N.G."/>
        </authorList>
    </citation>
    <scope>NUCLEOTIDE SEQUENCE</scope>
    <source>
        <strain evidence="1">NS2018</strain>
    </source>
</reference>
<dbReference type="AlphaFoldDB" id="A0AA39RQX5"/>
<dbReference type="EMBL" id="JAUESC010000385">
    <property type="protein sequence ID" value="KAK0579128.1"/>
    <property type="molecule type" value="Genomic_DNA"/>
</dbReference>
<organism evidence="1 2">
    <name type="scientific">Acer saccharum</name>
    <name type="common">Sugar maple</name>
    <dbReference type="NCBI Taxonomy" id="4024"/>
    <lineage>
        <taxon>Eukaryota</taxon>
        <taxon>Viridiplantae</taxon>
        <taxon>Streptophyta</taxon>
        <taxon>Embryophyta</taxon>
        <taxon>Tracheophyta</taxon>
        <taxon>Spermatophyta</taxon>
        <taxon>Magnoliopsida</taxon>
        <taxon>eudicotyledons</taxon>
        <taxon>Gunneridae</taxon>
        <taxon>Pentapetalae</taxon>
        <taxon>rosids</taxon>
        <taxon>malvids</taxon>
        <taxon>Sapindales</taxon>
        <taxon>Sapindaceae</taxon>
        <taxon>Hippocastanoideae</taxon>
        <taxon>Acereae</taxon>
        <taxon>Acer</taxon>
    </lineage>
</organism>
<accession>A0AA39RQX5</accession>
<proteinExistence type="predicted"/>
<dbReference type="Proteomes" id="UP001168877">
    <property type="component" value="Unassembled WGS sequence"/>
</dbReference>
<comment type="caution">
    <text evidence="1">The sequence shown here is derived from an EMBL/GenBank/DDBJ whole genome shotgun (WGS) entry which is preliminary data.</text>
</comment>
<name>A0AA39RQX5_ACESA</name>
<reference evidence="1" key="2">
    <citation type="submission" date="2023-06" db="EMBL/GenBank/DDBJ databases">
        <authorList>
            <person name="Swenson N.G."/>
            <person name="Wegrzyn J.L."/>
            <person name="Mcevoy S.L."/>
        </authorList>
    </citation>
    <scope>NUCLEOTIDE SEQUENCE</scope>
    <source>
        <strain evidence="1">NS2018</strain>
        <tissue evidence="1">Leaf</tissue>
    </source>
</reference>
<gene>
    <name evidence="1" type="ORF">LWI29_021506</name>
</gene>
<evidence type="ECO:0000313" key="2">
    <source>
        <dbReference type="Proteomes" id="UP001168877"/>
    </source>
</evidence>
<evidence type="ECO:0000313" key="1">
    <source>
        <dbReference type="EMBL" id="KAK0579128.1"/>
    </source>
</evidence>
<sequence length="134" mass="15205">MAADLNVVDTQAKRQASRGVVKEITAAIQPSGNTSIPVISTKAEKEWTVALLRGTRAWKVEQLLWKLEHHPRNLRGLRGWCSNFQGNEGVGLLLGRQSSCLAPWPRLIDMSVSLEVEYRHCKLKSNQFVFRFYI</sequence>
<protein>
    <submittedName>
        <fullName evidence="1">Uncharacterized protein</fullName>
    </submittedName>
</protein>